<reference evidence="3 4" key="1">
    <citation type="submission" date="2015-01" db="EMBL/GenBank/DDBJ databases">
        <title>Sequencing and annotation of Micromonospora carbonacea strain JXNU-1 genome.</title>
        <authorList>
            <person name="Long Z."/>
            <person name="Huang Y."/>
            <person name="Jiang Y."/>
        </authorList>
    </citation>
    <scope>NUCLEOTIDE SEQUENCE [LARGE SCALE GENOMIC DNA]</scope>
    <source>
        <strain evidence="3 4">JXNU-1</strain>
    </source>
</reference>
<accession>A0A0D0UP09</accession>
<gene>
    <name evidence="3" type="ORF">TK50_22160</name>
</gene>
<name>A0A0D0UP09_9ACTN</name>
<dbReference type="SUPFAM" id="SSF103196">
    <property type="entry name" value="Roadblock/LC7 domain"/>
    <property type="match status" value="1"/>
</dbReference>
<evidence type="ECO:0000313" key="3">
    <source>
        <dbReference type="EMBL" id="KIR60617.1"/>
    </source>
</evidence>
<dbReference type="PATRIC" id="fig|47853.6.peg.4640"/>
<dbReference type="EMBL" id="JXSX01000003">
    <property type="protein sequence ID" value="KIR60617.1"/>
    <property type="molecule type" value="Genomic_DNA"/>
</dbReference>
<feature type="region of interest" description="Disordered" evidence="1">
    <location>
        <begin position="117"/>
        <end position="169"/>
    </location>
</feature>
<evidence type="ECO:0000313" key="4">
    <source>
        <dbReference type="Proteomes" id="UP000032254"/>
    </source>
</evidence>
<dbReference type="Proteomes" id="UP000032254">
    <property type="component" value="Unassembled WGS sequence"/>
</dbReference>
<dbReference type="InterPro" id="IPR004942">
    <property type="entry name" value="Roadblock/LAMTOR2_dom"/>
</dbReference>
<dbReference type="SMART" id="SM00960">
    <property type="entry name" value="Robl_LC7"/>
    <property type="match status" value="1"/>
</dbReference>
<dbReference type="OrthoDB" id="3727201at2"/>
<feature type="domain" description="Roadblock/LAMTOR2" evidence="2">
    <location>
        <begin position="11"/>
        <end position="99"/>
    </location>
</feature>
<protein>
    <recommendedName>
        <fullName evidence="2">Roadblock/LAMTOR2 domain-containing protein</fullName>
    </recommendedName>
</protein>
<keyword evidence="4" id="KW-1185">Reference proteome</keyword>
<evidence type="ECO:0000259" key="2">
    <source>
        <dbReference type="SMART" id="SM00960"/>
    </source>
</evidence>
<sequence length="169" mass="17922">MTLVDADTVLETELRGLRQRRPEVAGGVLAGTDGLLISSDLPTTDATHLAALAAASFGLGHRVADTVRHGEFQESVVFTARGCVVTYPAGRHALLTLVTGARTDLETLHREAREVAARTGSAFDQERSAPVSMPAPDPHAPLAMRTPMATLPGRTPNASRATGWRRPPI</sequence>
<dbReference type="AlphaFoldDB" id="A0A0D0UP09"/>
<evidence type="ECO:0000256" key="1">
    <source>
        <dbReference type="SAM" id="MobiDB-lite"/>
    </source>
</evidence>
<organism evidence="3 4">
    <name type="scientific">Micromonospora haikouensis</name>
    <dbReference type="NCBI Taxonomy" id="686309"/>
    <lineage>
        <taxon>Bacteria</taxon>
        <taxon>Bacillati</taxon>
        <taxon>Actinomycetota</taxon>
        <taxon>Actinomycetes</taxon>
        <taxon>Micromonosporales</taxon>
        <taxon>Micromonosporaceae</taxon>
        <taxon>Micromonospora</taxon>
    </lineage>
</organism>
<comment type="caution">
    <text evidence="3">The sequence shown here is derived from an EMBL/GenBank/DDBJ whole genome shotgun (WGS) entry which is preliminary data.</text>
</comment>
<dbReference type="Gene3D" id="3.30.450.30">
    <property type="entry name" value="Dynein light chain 2a, cytoplasmic"/>
    <property type="match status" value="1"/>
</dbReference>
<proteinExistence type="predicted"/>
<dbReference type="Pfam" id="PF03259">
    <property type="entry name" value="Robl_LC7"/>
    <property type="match status" value="1"/>
</dbReference>